<name>A0AAV7K1D7_9METZ</name>
<dbReference type="Proteomes" id="UP001165289">
    <property type="component" value="Unassembled WGS sequence"/>
</dbReference>
<keyword evidence="4" id="KW-0175">Coiled coil</keyword>
<dbReference type="SMART" id="SM00184">
    <property type="entry name" value="RING"/>
    <property type="match status" value="1"/>
</dbReference>
<dbReference type="Gene3D" id="3.30.40.10">
    <property type="entry name" value="Zinc/RING finger domain, C3HC4 (zinc finger)"/>
    <property type="match status" value="1"/>
</dbReference>
<dbReference type="SUPFAM" id="SSF57850">
    <property type="entry name" value="RING/U-box"/>
    <property type="match status" value="1"/>
</dbReference>
<protein>
    <submittedName>
        <fullName evidence="6">Chain B, Baculoviral IAP repeat-containing protein 7</fullName>
    </submittedName>
</protein>
<evidence type="ECO:0000313" key="7">
    <source>
        <dbReference type="Proteomes" id="UP001165289"/>
    </source>
</evidence>
<feature type="domain" description="RING-type" evidence="5">
    <location>
        <begin position="728"/>
        <end position="763"/>
    </location>
</feature>
<feature type="coiled-coil region" evidence="4">
    <location>
        <begin position="550"/>
        <end position="602"/>
    </location>
</feature>
<dbReference type="PROSITE" id="PS50089">
    <property type="entry name" value="ZF_RING_2"/>
    <property type="match status" value="1"/>
</dbReference>
<organism evidence="6 7">
    <name type="scientific">Oopsacas minuta</name>
    <dbReference type="NCBI Taxonomy" id="111878"/>
    <lineage>
        <taxon>Eukaryota</taxon>
        <taxon>Metazoa</taxon>
        <taxon>Porifera</taxon>
        <taxon>Hexactinellida</taxon>
        <taxon>Hexasterophora</taxon>
        <taxon>Lyssacinosida</taxon>
        <taxon>Leucopsacidae</taxon>
        <taxon>Oopsacas</taxon>
    </lineage>
</organism>
<evidence type="ECO:0000256" key="2">
    <source>
        <dbReference type="ARBA" id="ARBA00022833"/>
    </source>
</evidence>
<keyword evidence="7" id="KW-1185">Reference proteome</keyword>
<dbReference type="Pfam" id="PF13920">
    <property type="entry name" value="zf-C3HC4_3"/>
    <property type="match status" value="1"/>
</dbReference>
<evidence type="ECO:0000256" key="4">
    <source>
        <dbReference type="SAM" id="Coils"/>
    </source>
</evidence>
<accession>A0AAV7K1D7</accession>
<dbReference type="InterPro" id="IPR013083">
    <property type="entry name" value="Znf_RING/FYVE/PHD"/>
</dbReference>
<evidence type="ECO:0000313" key="6">
    <source>
        <dbReference type="EMBL" id="KAI6654855.1"/>
    </source>
</evidence>
<gene>
    <name evidence="6" type="ORF">LOD99_2734</name>
</gene>
<proteinExistence type="predicted"/>
<comment type="caution">
    <text evidence="6">The sequence shown here is derived from an EMBL/GenBank/DDBJ whole genome shotgun (WGS) entry which is preliminary data.</text>
</comment>
<dbReference type="EMBL" id="JAKMXF010000221">
    <property type="protein sequence ID" value="KAI6654855.1"/>
    <property type="molecule type" value="Genomic_DNA"/>
</dbReference>
<keyword evidence="2" id="KW-0862">Zinc</keyword>
<keyword evidence="1 3" id="KW-0479">Metal-binding</keyword>
<evidence type="ECO:0000256" key="3">
    <source>
        <dbReference type="PROSITE-ProRule" id="PRU00175"/>
    </source>
</evidence>
<feature type="coiled-coil region" evidence="4">
    <location>
        <begin position="643"/>
        <end position="670"/>
    </location>
</feature>
<sequence>MSEHTIRLSLTQDYAKSWKIWEGLREIVQNWYDGLLSTIDHISNSVPQNKSLEGPLLSRNESQVLEVYSAYARYYGETEEIQLGRIEVDKLNNSIHLINSYTELARKVLLLGYSAKSERKEVIGQFGEGLKVGALALVREGRQLVMQTQSDKWGFCMERDPVFEEQVLTIQVSKRNAEGEVDVDTSTLQLSPTDTCLTLYPILLSEWRKFSQRFLFLETLLQEDFVKSESGWLLLAPRFSGQLYVRQIWVSDMSKAAGGMLAGVNLHILRLDRDRRSVLQQSELDHTLSAMWARALESRPELIPVYLGLLVEKGDNSCDTRHAGFYFDNRQTAKSLAMEFFKRYGEEAYPLSSSGSSLSDIKTEIGQNIIVCNNMLVDLLMRSGMFLSREQYLKTNINPGMKLFDDIVSVDSLSEDEMNILRHAVQIVRTVYPSISIGCVIITLQRVDKIHITVEKFIQIPLWMLNRDTICSKFCVNSATAHPFFPHGFLANSIFFTLKQDAMSFPTNQMMVSGVTFGYASILGDLMSQVCHTVPPFCQSIHILPDTLLTKEKEERIQALSESLEYLKNQMVQREGTMLTQYQSLQHEVTILEQKLQDGEDNFFNKQAALIQSYDDKMREADTAASKELSKLKDELIDTRSDLSHKQDLIDELRSNLEEVRASHARGEEVEKQKILRLRKMLAERSNALYELICNREGPVSSVSEVRVKELTNLLQEEMRVLDDQRLCIVCATEEKAIVLMPCRHHQICETCAKELYVCPLCRACITDRIKIFS</sequence>
<dbReference type="AlphaFoldDB" id="A0AAV7K1D7"/>
<keyword evidence="1 3" id="KW-0863">Zinc-finger</keyword>
<evidence type="ECO:0000259" key="5">
    <source>
        <dbReference type="PROSITE" id="PS50089"/>
    </source>
</evidence>
<reference evidence="6 7" key="1">
    <citation type="journal article" date="2023" name="BMC Biol.">
        <title>The compact genome of the sponge Oopsacas minuta (Hexactinellida) is lacking key metazoan core genes.</title>
        <authorList>
            <person name="Santini S."/>
            <person name="Schenkelaars Q."/>
            <person name="Jourda C."/>
            <person name="Duchesne M."/>
            <person name="Belahbib H."/>
            <person name="Rocher C."/>
            <person name="Selva M."/>
            <person name="Riesgo A."/>
            <person name="Vervoort M."/>
            <person name="Leys S.P."/>
            <person name="Kodjabachian L."/>
            <person name="Le Bivic A."/>
            <person name="Borchiellini C."/>
            <person name="Claverie J.M."/>
            <person name="Renard E."/>
        </authorList>
    </citation>
    <scope>NUCLEOTIDE SEQUENCE [LARGE SCALE GENOMIC DNA]</scope>
    <source>
        <strain evidence="6">SPO-2</strain>
    </source>
</reference>
<dbReference type="InterPro" id="IPR001841">
    <property type="entry name" value="Znf_RING"/>
</dbReference>
<evidence type="ECO:0000256" key="1">
    <source>
        <dbReference type="ARBA" id="ARBA00022771"/>
    </source>
</evidence>
<dbReference type="GO" id="GO:0008270">
    <property type="term" value="F:zinc ion binding"/>
    <property type="evidence" value="ECO:0007669"/>
    <property type="project" value="UniProtKB-KW"/>
</dbReference>